<dbReference type="InterPro" id="IPR003855">
    <property type="entry name" value="K+_transporter"/>
</dbReference>
<feature type="compositionally biased region" description="Basic and acidic residues" evidence="11">
    <location>
        <begin position="21"/>
        <end position="32"/>
    </location>
</feature>
<keyword evidence="3" id="KW-0813">Transport</keyword>
<feature type="region of interest" description="Disordered" evidence="11">
    <location>
        <begin position="20"/>
        <end position="163"/>
    </location>
</feature>
<feature type="compositionally biased region" description="Basic and acidic residues" evidence="11">
    <location>
        <begin position="67"/>
        <end position="82"/>
    </location>
</feature>
<feature type="transmembrane region" description="Helical" evidence="10">
    <location>
        <begin position="422"/>
        <end position="442"/>
    </location>
</feature>
<keyword evidence="7 10" id="KW-1133">Transmembrane helix</keyword>
<dbReference type="GO" id="GO:0015079">
    <property type="term" value="F:potassium ion transmembrane transporter activity"/>
    <property type="evidence" value="ECO:0007669"/>
    <property type="project" value="UniProtKB-UniRule"/>
</dbReference>
<keyword evidence="4 10" id="KW-0633">Potassium transport</keyword>
<feature type="domain" description="K+ potassium transporter integral membrane" evidence="12">
    <location>
        <begin position="228"/>
        <end position="713"/>
    </location>
</feature>
<keyword evidence="6 10" id="KW-0630">Potassium</keyword>
<comment type="caution">
    <text evidence="10">Lacks conserved residue(s) required for the propagation of feature annotation.</text>
</comment>
<feature type="transmembrane region" description="Helical" evidence="10">
    <location>
        <begin position="499"/>
        <end position="519"/>
    </location>
</feature>
<reference evidence="14" key="1">
    <citation type="submission" date="2023-03" db="EMBL/GenBank/DDBJ databases">
        <title>Chromosome-scale reference genome and RAD-based genetic map of yellow starthistle (Centaurea solstitialis) reveal putative structural variation and QTLs associated with invader traits.</title>
        <authorList>
            <person name="Reatini B."/>
            <person name="Cang F.A."/>
            <person name="Jiang Q."/>
            <person name="Mckibben M.T.W."/>
            <person name="Barker M.S."/>
            <person name="Rieseberg L.H."/>
            <person name="Dlugosch K.M."/>
        </authorList>
    </citation>
    <scope>NUCLEOTIDE SEQUENCE</scope>
    <source>
        <strain evidence="14">CAN-66</strain>
        <tissue evidence="14">Leaf</tissue>
    </source>
</reference>
<keyword evidence="9 10" id="KW-0472">Membrane</keyword>
<evidence type="ECO:0000256" key="3">
    <source>
        <dbReference type="ARBA" id="ARBA00022448"/>
    </source>
</evidence>
<dbReference type="AlphaFoldDB" id="A0AA38SIL8"/>
<dbReference type="NCBIfam" id="TIGR00794">
    <property type="entry name" value="kup"/>
    <property type="match status" value="1"/>
</dbReference>
<feature type="transmembrane region" description="Helical" evidence="10">
    <location>
        <begin position="391"/>
        <end position="410"/>
    </location>
</feature>
<keyword evidence="5 10" id="KW-0812">Transmembrane</keyword>
<evidence type="ECO:0000313" key="15">
    <source>
        <dbReference type="Proteomes" id="UP001172457"/>
    </source>
</evidence>
<accession>A0AA38SIL8</accession>
<dbReference type="Proteomes" id="UP001172457">
    <property type="component" value="Chromosome 6"/>
</dbReference>
<evidence type="ECO:0000256" key="6">
    <source>
        <dbReference type="ARBA" id="ARBA00022958"/>
    </source>
</evidence>
<comment type="caution">
    <text evidence="14">The sequence shown here is derived from an EMBL/GenBank/DDBJ whole genome shotgun (WGS) entry which is preliminary data.</text>
</comment>
<evidence type="ECO:0000259" key="12">
    <source>
        <dbReference type="Pfam" id="PF02705"/>
    </source>
</evidence>
<feature type="transmembrane region" description="Helical" evidence="10">
    <location>
        <begin position="349"/>
        <end position="371"/>
    </location>
</feature>
<feature type="transmembrane region" description="Helical" evidence="10">
    <location>
        <begin position="678"/>
        <end position="698"/>
    </location>
</feature>
<dbReference type="PANTHER" id="PTHR30540">
    <property type="entry name" value="OSMOTIC STRESS POTASSIUM TRANSPORTER"/>
    <property type="match status" value="1"/>
</dbReference>
<feature type="transmembrane region" description="Helical" evidence="10">
    <location>
        <begin position="468"/>
        <end position="487"/>
    </location>
</feature>
<feature type="transmembrane region" description="Helical" evidence="10">
    <location>
        <begin position="262"/>
        <end position="282"/>
    </location>
</feature>
<comment type="subcellular location">
    <subcellularLocation>
        <location evidence="1">Cell membrane</location>
        <topology evidence="1">Multi-pass membrane protein</topology>
    </subcellularLocation>
    <subcellularLocation>
        <location evidence="10">Membrane</location>
        <topology evidence="10">Multi-pass membrane protein</topology>
    </subcellularLocation>
</comment>
<dbReference type="InterPro" id="IPR053952">
    <property type="entry name" value="K_trans_C"/>
</dbReference>
<evidence type="ECO:0000256" key="4">
    <source>
        <dbReference type="ARBA" id="ARBA00022538"/>
    </source>
</evidence>
<evidence type="ECO:0000256" key="1">
    <source>
        <dbReference type="ARBA" id="ARBA00004651"/>
    </source>
</evidence>
<keyword evidence="8 10" id="KW-0406">Ion transport</keyword>
<dbReference type="Pfam" id="PF22776">
    <property type="entry name" value="K_trans_C"/>
    <property type="match status" value="1"/>
</dbReference>
<feature type="transmembrane region" description="Helical" evidence="10">
    <location>
        <begin position="539"/>
        <end position="559"/>
    </location>
</feature>
<dbReference type="PANTHER" id="PTHR30540:SF87">
    <property type="entry name" value="POTASSIUM TRANSPORTER"/>
    <property type="match status" value="1"/>
</dbReference>
<proteinExistence type="inferred from homology"/>
<dbReference type="Pfam" id="PF02705">
    <property type="entry name" value="K_trans"/>
    <property type="match status" value="1"/>
</dbReference>
<feature type="compositionally biased region" description="Polar residues" evidence="11">
    <location>
        <begin position="135"/>
        <end position="163"/>
    </location>
</feature>
<gene>
    <name evidence="14" type="ORF">OSB04_022765</name>
</gene>
<evidence type="ECO:0000256" key="10">
    <source>
        <dbReference type="RuleBase" id="RU321113"/>
    </source>
</evidence>
<dbReference type="GO" id="GO:0005886">
    <property type="term" value="C:plasma membrane"/>
    <property type="evidence" value="ECO:0007669"/>
    <property type="project" value="UniProtKB-SubCell"/>
</dbReference>
<comment type="similarity">
    <text evidence="2 10">Belongs to the HAK/KUP transporter (TC 2.A.72.3) family.</text>
</comment>
<protein>
    <recommendedName>
        <fullName evidence="10">Potassium transporter</fullName>
    </recommendedName>
</protein>
<evidence type="ECO:0000256" key="9">
    <source>
        <dbReference type="ARBA" id="ARBA00023136"/>
    </source>
</evidence>
<evidence type="ECO:0000259" key="13">
    <source>
        <dbReference type="Pfam" id="PF22776"/>
    </source>
</evidence>
<evidence type="ECO:0000256" key="2">
    <source>
        <dbReference type="ARBA" id="ARBA00008440"/>
    </source>
</evidence>
<evidence type="ECO:0000256" key="7">
    <source>
        <dbReference type="ARBA" id="ARBA00022989"/>
    </source>
</evidence>
<dbReference type="EMBL" id="JARYMX010000006">
    <property type="protein sequence ID" value="KAJ9543058.1"/>
    <property type="molecule type" value="Genomic_DNA"/>
</dbReference>
<evidence type="ECO:0000313" key="14">
    <source>
        <dbReference type="EMBL" id="KAJ9543058.1"/>
    </source>
</evidence>
<comment type="function">
    <text evidence="10">Potassium transporter.</text>
</comment>
<feature type="transmembrane region" description="Helical" evidence="10">
    <location>
        <begin position="620"/>
        <end position="643"/>
    </location>
</feature>
<feature type="domain" description="K+ potassium transporter C-terminal" evidence="13">
    <location>
        <begin position="729"/>
        <end position="908"/>
    </location>
</feature>
<evidence type="ECO:0000256" key="5">
    <source>
        <dbReference type="ARBA" id="ARBA00022692"/>
    </source>
</evidence>
<feature type="transmembrane region" description="Helical" evidence="10">
    <location>
        <begin position="648"/>
        <end position="666"/>
    </location>
</feature>
<sequence length="908" mass="99900">MASFSKFGTLNGCVWYVDGTGQDRTEQDRTGQDRCPAFGSSRKSSDIAEEGGGGRRTSDVAGGSSRRSPELAREGGGGRRTSDVAGGSSCRSSDIAGEGGGGCRTSDVAGGSNRRSSDIAVEEAEVAAVSPESSTTTAAMSTPGGSKRNSNVSTPGGSKRNSNVVSIHEENDHENHNQIYYHQTPDPLLTEMELPGLKRHDSLDIESAKIHGHHGHHGTKDWGIILRLAFQSIGVVYGDIGTSPLYVFSSTFTDGIKHEDDILGVLSLIFYTITLIPVIKYVMIVLHANDNGDGGTFALYSKLCRFAKVGLIPSEQAEDQEVSNYQLELPNKVNKLSAKVKKNLENSGFAKFCLLFAAMLGTSMVIGDGILTPSISVLSAVSGLKEATDTMTEGRIVIISVIILITLFMVQRFGTDKVGYSFAPIICVWFALIGGIGVFNFIKFDPSVAKAINPKYIVDYFKRNKKDAWISLGGVVLAITGTEAMFADLGHFTVKSIQISMGCVVYPALITAYSGQASWLRKHQNDVADTFYKSAPDALYWPVFVVAVMAAIIASQAMISGTFSIIKQSLSLGCFPRVTVVHTSEKYEGQVFIPEMNYLLMIGCVVVTVAFRTTENIGHAYGIAVIFAETLTSSFMVVIMLVIWKTNVLLVILYVLIISSTEYLYLSSVLYKFGEGGYLPFSFAVVLMFIMCTWNFVYRAKYNYELDNKVPREVIKDMVSDTSISKMRGLAIFYSELAHGIPPIFKHYVDNVPALHSVLVFVSIKSLPVSRVAPEERFLFRRVKPNELYVFRCVVRYGYTDVRNEKDSFEKILIERLKEFVETDYGVSEGQNGRIADEDLVVLDKGWRAGVVHLVGEHEIVAKPGSSIWKRFLIDYAYNFMKKNLRQSSSVFEIPHKRMLKVGMTCEL</sequence>
<dbReference type="InterPro" id="IPR053951">
    <property type="entry name" value="K_trans_N"/>
</dbReference>
<evidence type="ECO:0000256" key="8">
    <source>
        <dbReference type="ARBA" id="ARBA00023065"/>
    </source>
</evidence>
<organism evidence="14 15">
    <name type="scientific">Centaurea solstitialis</name>
    <name type="common">yellow star-thistle</name>
    <dbReference type="NCBI Taxonomy" id="347529"/>
    <lineage>
        <taxon>Eukaryota</taxon>
        <taxon>Viridiplantae</taxon>
        <taxon>Streptophyta</taxon>
        <taxon>Embryophyta</taxon>
        <taxon>Tracheophyta</taxon>
        <taxon>Spermatophyta</taxon>
        <taxon>Magnoliopsida</taxon>
        <taxon>eudicotyledons</taxon>
        <taxon>Gunneridae</taxon>
        <taxon>Pentapetalae</taxon>
        <taxon>asterids</taxon>
        <taxon>campanulids</taxon>
        <taxon>Asterales</taxon>
        <taxon>Asteraceae</taxon>
        <taxon>Carduoideae</taxon>
        <taxon>Cardueae</taxon>
        <taxon>Centaureinae</taxon>
        <taxon>Centaurea</taxon>
    </lineage>
</organism>
<evidence type="ECO:0000256" key="11">
    <source>
        <dbReference type="SAM" id="MobiDB-lite"/>
    </source>
</evidence>
<name>A0AA38SIL8_9ASTR</name>
<keyword evidence="15" id="KW-1185">Reference proteome</keyword>